<name>A0A7W9W6Z5_ARMRO</name>
<sequence>MPQGRLATPKPGPTPLPILAALPTLTETSFYAHANVPHGTLEQVRYTNHAGKEKRLHVYLPPGYAANKDTRYPVLYLNHGGGEDDARWSSPTGGCAPDILDNLIAAGKARPMIIVMPNTGGLASFTPPEPGKDDLCTQEYLKDILPLVDTRYRTQASREGRAIAGLSMGGFVVTNTGLAHLETFSELYIFSSGYIGESQKLAEERFAAILTDPKINEKLRVPLYMGQGETDIALHNGQHFMSLLFKNHIRAFWVLSTGGHEWGNWRRYLWQTAQLMFPN</sequence>
<dbReference type="Gene3D" id="3.40.50.1820">
    <property type="entry name" value="alpha/beta hydrolase"/>
    <property type="match status" value="1"/>
</dbReference>
<dbReference type="SUPFAM" id="SSF53474">
    <property type="entry name" value="alpha/beta-Hydrolases"/>
    <property type="match status" value="1"/>
</dbReference>
<protein>
    <submittedName>
        <fullName evidence="1">Enterochelin esterase family protein</fullName>
    </submittedName>
</protein>
<dbReference type="Pfam" id="PF00756">
    <property type="entry name" value="Esterase"/>
    <property type="match status" value="1"/>
</dbReference>
<accession>A0A7W9W6Z5</accession>
<dbReference type="InterPro" id="IPR029058">
    <property type="entry name" value="AB_hydrolase_fold"/>
</dbReference>
<dbReference type="PANTHER" id="PTHR48098">
    <property type="entry name" value="ENTEROCHELIN ESTERASE-RELATED"/>
    <property type="match status" value="1"/>
</dbReference>
<dbReference type="AlphaFoldDB" id="A0A7W9W6Z5"/>
<evidence type="ECO:0000313" key="1">
    <source>
        <dbReference type="EMBL" id="MBB6050580.1"/>
    </source>
</evidence>
<organism evidence="1 2">
    <name type="scientific">Armatimonas rosea</name>
    <dbReference type="NCBI Taxonomy" id="685828"/>
    <lineage>
        <taxon>Bacteria</taxon>
        <taxon>Bacillati</taxon>
        <taxon>Armatimonadota</taxon>
        <taxon>Armatimonadia</taxon>
        <taxon>Armatimonadales</taxon>
        <taxon>Armatimonadaceae</taxon>
        <taxon>Armatimonas</taxon>
    </lineage>
</organism>
<dbReference type="InterPro" id="IPR050583">
    <property type="entry name" value="Mycobacterial_A85_antigen"/>
</dbReference>
<comment type="caution">
    <text evidence="1">The sequence shown here is derived from an EMBL/GenBank/DDBJ whole genome shotgun (WGS) entry which is preliminary data.</text>
</comment>
<dbReference type="Proteomes" id="UP000520814">
    <property type="component" value="Unassembled WGS sequence"/>
</dbReference>
<dbReference type="InterPro" id="IPR000801">
    <property type="entry name" value="Esterase-like"/>
</dbReference>
<dbReference type="RefSeq" id="WP_184195811.1">
    <property type="nucleotide sequence ID" value="NZ_JACHGW010000002.1"/>
</dbReference>
<gene>
    <name evidence="1" type="ORF">HNQ39_002371</name>
</gene>
<dbReference type="EMBL" id="JACHGW010000002">
    <property type="protein sequence ID" value="MBB6050580.1"/>
    <property type="molecule type" value="Genomic_DNA"/>
</dbReference>
<proteinExistence type="predicted"/>
<keyword evidence="2" id="KW-1185">Reference proteome</keyword>
<evidence type="ECO:0000313" key="2">
    <source>
        <dbReference type="Proteomes" id="UP000520814"/>
    </source>
</evidence>
<reference evidence="1 2" key="1">
    <citation type="submission" date="2020-08" db="EMBL/GenBank/DDBJ databases">
        <title>Genomic Encyclopedia of Type Strains, Phase IV (KMG-IV): sequencing the most valuable type-strain genomes for metagenomic binning, comparative biology and taxonomic classification.</title>
        <authorList>
            <person name="Goeker M."/>
        </authorList>
    </citation>
    <scope>NUCLEOTIDE SEQUENCE [LARGE SCALE GENOMIC DNA]</scope>
    <source>
        <strain evidence="1 2">DSM 23562</strain>
    </source>
</reference>